<keyword evidence="2" id="KW-1185">Reference proteome</keyword>
<accession>A0A1G7UJQ9</accession>
<dbReference type="Proteomes" id="UP000198656">
    <property type="component" value="Unassembled WGS sequence"/>
</dbReference>
<evidence type="ECO:0000313" key="1">
    <source>
        <dbReference type="EMBL" id="SDG47754.1"/>
    </source>
</evidence>
<name>A0A1G7UJQ9_9FIRM</name>
<sequence>MIDIFYAILGLCFFIVPVLAFREGIRVGMQANKGIEPPKAQTPIEAVKTVVKEVKEIKQSHEIDKAEKKLNDDISKMFNYSGGDDDGTG</sequence>
<protein>
    <submittedName>
        <fullName evidence="1">Uncharacterized protein</fullName>
    </submittedName>
</protein>
<dbReference type="STRING" id="1121419.SAMN05443529_103165"/>
<evidence type="ECO:0000313" key="2">
    <source>
        <dbReference type="Proteomes" id="UP000198656"/>
    </source>
</evidence>
<dbReference type="RefSeq" id="WP_092330322.1">
    <property type="nucleotide sequence ID" value="NZ_FNCP01000003.1"/>
</dbReference>
<reference evidence="2" key="1">
    <citation type="submission" date="2016-10" db="EMBL/GenBank/DDBJ databases">
        <authorList>
            <person name="Varghese N."/>
            <person name="Submissions S."/>
        </authorList>
    </citation>
    <scope>NUCLEOTIDE SEQUENCE [LARGE SCALE GENOMIC DNA]</scope>
    <source>
        <strain evidence="2">DSM 8344</strain>
    </source>
</reference>
<dbReference type="EMBL" id="FNCP01000003">
    <property type="protein sequence ID" value="SDG47754.1"/>
    <property type="molecule type" value="Genomic_DNA"/>
</dbReference>
<proteinExistence type="predicted"/>
<gene>
    <name evidence="1" type="ORF">SAMN05443529_103165</name>
</gene>
<dbReference type="AlphaFoldDB" id="A0A1G7UJQ9"/>
<organism evidence="1 2">
    <name type="scientific">Desulfosporosinus hippei DSM 8344</name>
    <dbReference type="NCBI Taxonomy" id="1121419"/>
    <lineage>
        <taxon>Bacteria</taxon>
        <taxon>Bacillati</taxon>
        <taxon>Bacillota</taxon>
        <taxon>Clostridia</taxon>
        <taxon>Eubacteriales</taxon>
        <taxon>Desulfitobacteriaceae</taxon>
        <taxon>Desulfosporosinus</taxon>
    </lineage>
</organism>